<dbReference type="PANTHER" id="PTHR21523">
    <property type="match status" value="1"/>
</dbReference>
<name>A0A183FVE3_HELPZ</name>
<dbReference type="InterPro" id="IPR006954">
    <property type="entry name" value="Mlt-10-like"/>
</dbReference>
<accession>A0A3P8D5F2</accession>
<accession>A0A183FVE3</accession>
<reference evidence="3" key="2">
    <citation type="submission" date="2019-09" db="UniProtKB">
        <authorList>
            <consortium name="WormBaseParasite"/>
        </authorList>
    </citation>
    <scope>IDENTIFICATION</scope>
</reference>
<protein>
    <submittedName>
        <fullName evidence="3">BURP domain-containing protein</fullName>
    </submittedName>
</protein>
<gene>
    <name evidence="1" type="ORF">HPBE_LOCUS12273</name>
</gene>
<dbReference type="OrthoDB" id="5917548at2759"/>
<evidence type="ECO:0000313" key="1">
    <source>
        <dbReference type="EMBL" id="VDO91572.1"/>
    </source>
</evidence>
<sequence>KSVIPPIVEEAYKLIHTFEGKSKEVGDSSNIKFLSPRFASIMPDKADVRGSLSPSILSFYKDDTEDQLLPIPKLLEATGMTEKDREDVLEMIMETAGARQIIDDATKMLSSTELFGMKGELQEVTERMIRIFKNLEETFDPLQQKDLKKRGFTFLETNQLDDLHKTEGSSLTSCS</sequence>
<dbReference type="EMBL" id="UZAH01027428">
    <property type="protein sequence ID" value="VDO91572.1"/>
    <property type="molecule type" value="Genomic_DNA"/>
</dbReference>
<proteinExistence type="predicted"/>
<dbReference type="Proteomes" id="UP000050761">
    <property type="component" value="Unassembled WGS sequence"/>
</dbReference>
<dbReference type="WBParaSite" id="HPBE_0001227201-mRNA-1">
    <property type="protein sequence ID" value="HPBE_0001227201-mRNA-1"/>
    <property type="gene ID" value="HPBE_0001227201"/>
</dbReference>
<dbReference type="AlphaFoldDB" id="A0A183FVE3"/>
<evidence type="ECO:0000313" key="3">
    <source>
        <dbReference type="WBParaSite" id="HPBE_0001227201-mRNA-1"/>
    </source>
</evidence>
<evidence type="ECO:0000313" key="2">
    <source>
        <dbReference type="Proteomes" id="UP000050761"/>
    </source>
</evidence>
<reference evidence="1 2" key="1">
    <citation type="submission" date="2018-11" db="EMBL/GenBank/DDBJ databases">
        <authorList>
            <consortium name="Pathogen Informatics"/>
        </authorList>
    </citation>
    <scope>NUCLEOTIDE SEQUENCE [LARGE SCALE GENOMIC DNA]</scope>
</reference>
<dbReference type="Pfam" id="PF04870">
    <property type="entry name" value="Moulting_cycle"/>
    <property type="match status" value="1"/>
</dbReference>
<keyword evidence="2" id="KW-1185">Reference proteome</keyword>
<dbReference type="PANTHER" id="PTHR21523:SF44">
    <property type="entry name" value="MLT-TEN (MLT-10) RELATED"/>
    <property type="match status" value="1"/>
</dbReference>
<organism evidence="2 3">
    <name type="scientific">Heligmosomoides polygyrus</name>
    <name type="common">Parasitic roundworm</name>
    <dbReference type="NCBI Taxonomy" id="6339"/>
    <lineage>
        <taxon>Eukaryota</taxon>
        <taxon>Metazoa</taxon>
        <taxon>Ecdysozoa</taxon>
        <taxon>Nematoda</taxon>
        <taxon>Chromadorea</taxon>
        <taxon>Rhabditida</taxon>
        <taxon>Rhabditina</taxon>
        <taxon>Rhabditomorpha</taxon>
        <taxon>Strongyloidea</taxon>
        <taxon>Heligmosomidae</taxon>
        <taxon>Heligmosomoides</taxon>
    </lineage>
</organism>